<gene>
    <name evidence="1" type="ORF">S12H4_18033</name>
</gene>
<name>X1QZV1_9ZZZZ</name>
<evidence type="ECO:0000313" key="1">
    <source>
        <dbReference type="EMBL" id="GAI73813.1"/>
    </source>
</evidence>
<proteinExistence type="predicted"/>
<reference evidence="1" key="1">
    <citation type="journal article" date="2014" name="Front. Microbiol.">
        <title>High frequency of phylogenetically diverse reductive dehalogenase-homologous genes in deep subseafloor sedimentary metagenomes.</title>
        <authorList>
            <person name="Kawai M."/>
            <person name="Futagami T."/>
            <person name="Toyoda A."/>
            <person name="Takaki Y."/>
            <person name="Nishi S."/>
            <person name="Hori S."/>
            <person name="Arai W."/>
            <person name="Tsubouchi T."/>
            <person name="Morono Y."/>
            <person name="Uchiyama I."/>
            <person name="Ito T."/>
            <person name="Fujiyama A."/>
            <person name="Inagaki F."/>
            <person name="Takami H."/>
        </authorList>
    </citation>
    <scope>NUCLEOTIDE SEQUENCE</scope>
    <source>
        <strain evidence="1">Expedition CK06-06</strain>
    </source>
</reference>
<feature type="non-terminal residue" evidence="1">
    <location>
        <position position="1"/>
    </location>
</feature>
<accession>X1QZV1</accession>
<protein>
    <submittedName>
        <fullName evidence="1">Uncharacterized protein</fullName>
    </submittedName>
</protein>
<sequence length="206" mass="23674">KVVKSNLVMTGVEWRHLCNLVSMVLAYDDTFRKAIKKTLLWNRAWVEAGQQELKKAGEIGGLWLIYVAREGSDHPIVIKTKEPERYPELLMPGEQVLMCVPQEVRVKATEEVLLGIANACCKAMALHDTLKETGNEVPLTDFGYKLAKKLWERCHLHWRRSVGASKAAWKRKGYIAEYGEVPDFREREFHEGSKFLYDLTEVGRNE</sequence>
<dbReference type="AlphaFoldDB" id="X1QZV1"/>
<comment type="caution">
    <text evidence="1">The sequence shown here is derived from an EMBL/GenBank/DDBJ whole genome shotgun (WGS) entry which is preliminary data.</text>
</comment>
<organism evidence="1">
    <name type="scientific">marine sediment metagenome</name>
    <dbReference type="NCBI Taxonomy" id="412755"/>
    <lineage>
        <taxon>unclassified sequences</taxon>
        <taxon>metagenomes</taxon>
        <taxon>ecological metagenomes</taxon>
    </lineage>
</organism>
<dbReference type="EMBL" id="BARW01008870">
    <property type="protein sequence ID" value="GAI73813.1"/>
    <property type="molecule type" value="Genomic_DNA"/>
</dbReference>